<organism evidence="4 5">
    <name type="scientific">Paralcaligenes ureilyticus</name>
    <dbReference type="NCBI Taxonomy" id="627131"/>
    <lineage>
        <taxon>Bacteria</taxon>
        <taxon>Pseudomonadati</taxon>
        <taxon>Pseudomonadota</taxon>
        <taxon>Betaproteobacteria</taxon>
        <taxon>Burkholderiales</taxon>
        <taxon>Alcaligenaceae</taxon>
        <taxon>Paralcaligenes</taxon>
    </lineage>
</organism>
<dbReference type="PANTHER" id="PTHR30476:SF0">
    <property type="entry name" value="UPF0234 PROTEIN YAJQ"/>
    <property type="match status" value="1"/>
</dbReference>
<dbReference type="Gene3D" id="3.30.70.860">
    <property type="match status" value="1"/>
</dbReference>
<keyword evidence="1 3" id="KW-0547">Nucleotide-binding</keyword>
<dbReference type="NCBIfam" id="NF003819">
    <property type="entry name" value="PRK05412.1"/>
    <property type="match status" value="1"/>
</dbReference>
<dbReference type="EMBL" id="SMAJ01000018">
    <property type="protein sequence ID" value="TCT02510.1"/>
    <property type="molecule type" value="Genomic_DNA"/>
</dbReference>
<name>A0A4R3LQ36_9BURK</name>
<proteinExistence type="inferred from homology"/>
<dbReference type="GO" id="GO:0005829">
    <property type="term" value="C:cytosol"/>
    <property type="evidence" value="ECO:0007669"/>
    <property type="project" value="TreeGrafter"/>
</dbReference>
<dbReference type="InterPro" id="IPR007551">
    <property type="entry name" value="YajQ/Smlt4090-like"/>
</dbReference>
<keyword evidence="5" id="KW-1185">Reference proteome</keyword>
<dbReference type="PANTHER" id="PTHR30476">
    <property type="entry name" value="UPF0234 PROTEIN YAJQ"/>
    <property type="match status" value="1"/>
</dbReference>
<dbReference type="InterPro" id="IPR036183">
    <property type="entry name" value="YajQ-like_sf"/>
</dbReference>
<sequence>MDQIWWQADQGSMRAEVKNHGTLVLVQNGSHKGYRYKNVCANYVATGLVPVIDASITRQNYRTHVMPSFDVVSEVDTHELTNAVDQANRELVTRFDFKGTNAKFELEGFVVNQSAPSVFQLNQMLDILRGRLSARGIDVRCMDLADPLENLGGARQKITIRQGIEQAVSKKLVAALKGAKLKVEAQINGDKLRVSGKKRDDLQTAMALLRKTDVELPLQFNNFRD</sequence>
<protein>
    <recommendedName>
        <fullName evidence="3">Nucleotide-binding protein EDC26_1188</fullName>
    </recommendedName>
</protein>
<dbReference type="SUPFAM" id="SSF89963">
    <property type="entry name" value="YajQ-like"/>
    <property type="match status" value="2"/>
</dbReference>
<dbReference type="InterPro" id="IPR035570">
    <property type="entry name" value="UPF0234_N"/>
</dbReference>
<evidence type="ECO:0000313" key="5">
    <source>
        <dbReference type="Proteomes" id="UP000295525"/>
    </source>
</evidence>
<comment type="function">
    <text evidence="3">Nucleotide-binding protein.</text>
</comment>
<dbReference type="InterPro" id="IPR035571">
    <property type="entry name" value="UPF0234-like_C"/>
</dbReference>
<gene>
    <name evidence="4" type="ORF">EDC26_1188</name>
</gene>
<dbReference type="AlphaFoldDB" id="A0A4R3LQ36"/>
<accession>A0A4R3LQ36</accession>
<dbReference type="GO" id="GO:0000166">
    <property type="term" value="F:nucleotide binding"/>
    <property type="evidence" value="ECO:0007669"/>
    <property type="project" value="UniProtKB-UniRule"/>
</dbReference>
<dbReference type="HAMAP" id="MF_00632">
    <property type="entry name" value="UPF0234"/>
    <property type="match status" value="1"/>
</dbReference>
<comment type="caution">
    <text evidence="4">The sequence shown here is derived from an EMBL/GenBank/DDBJ whole genome shotgun (WGS) entry which is preliminary data.</text>
</comment>
<dbReference type="CDD" id="cd11740">
    <property type="entry name" value="YajQ_like"/>
    <property type="match status" value="1"/>
</dbReference>
<dbReference type="Gene3D" id="3.30.70.990">
    <property type="entry name" value="YajQ-like, domain 2"/>
    <property type="match status" value="1"/>
</dbReference>
<reference evidence="4 5" key="1">
    <citation type="submission" date="2019-03" db="EMBL/GenBank/DDBJ databases">
        <title>Genomic Encyclopedia of Type Strains, Phase IV (KMG-IV): sequencing the most valuable type-strain genomes for metagenomic binning, comparative biology and taxonomic classification.</title>
        <authorList>
            <person name="Goeker M."/>
        </authorList>
    </citation>
    <scope>NUCLEOTIDE SEQUENCE [LARGE SCALE GENOMIC DNA]</scope>
    <source>
        <strain evidence="4 5">DSM 24591</strain>
    </source>
</reference>
<evidence type="ECO:0000256" key="3">
    <source>
        <dbReference type="HAMAP-Rule" id="MF_00632"/>
    </source>
</evidence>
<dbReference type="Proteomes" id="UP000295525">
    <property type="component" value="Unassembled WGS sequence"/>
</dbReference>
<comment type="similarity">
    <text evidence="2 3">Belongs to the YajQ family.</text>
</comment>
<dbReference type="Pfam" id="PF04461">
    <property type="entry name" value="YajQ"/>
    <property type="match status" value="1"/>
</dbReference>
<evidence type="ECO:0000313" key="4">
    <source>
        <dbReference type="EMBL" id="TCT02510.1"/>
    </source>
</evidence>
<evidence type="ECO:0000256" key="1">
    <source>
        <dbReference type="ARBA" id="ARBA00022741"/>
    </source>
</evidence>
<evidence type="ECO:0000256" key="2">
    <source>
        <dbReference type="ARBA" id="ARBA00093450"/>
    </source>
</evidence>